<evidence type="ECO:0000313" key="3">
    <source>
        <dbReference type="Proteomes" id="UP000199598"/>
    </source>
</evidence>
<dbReference type="CDD" id="cd07197">
    <property type="entry name" value="nitrilase"/>
    <property type="match status" value="1"/>
</dbReference>
<keyword evidence="2" id="KW-0378">Hydrolase</keyword>
<gene>
    <name evidence="2" type="ORF">SAMN04488518_12324</name>
</gene>
<dbReference type="EMBL" id="FOSK01000023">
    <property type="protein sequence ID" value="SFL22146.1"/>
    <property type="molecule type" value="Genomic_DNA"/>
</dbReference>
<reference evidence="2 3" key="1">
    <citation type="submission" date="2016-10" db="EMBL/GenBank/DDBJ databases">
        <authorList>
            <person name="Varghese N."/>
            <person name="Submissions S."/>
        </authorList>
    </citation>
    <scope>NUCLEOTIDE SEQUENCE [LARGE SCALE GENOMIC DNA]</scope>
    <source>
        <strain evidence="2 3">DSM 16392</strain>
    </source>
</reference>
<sequence>MTKLSLLAGQINIPAMTTADQRDAHVRSVTAKLHQQLTTRPHDLVVLPELSTVDYSRAAFAELSVLAEDLDGPSVKAFGTLAKEHNTTIVFGMPRKAEDHYKISQVAVGPDGAVIGYYDKLHICQYGASMEKEYFEKGDHLFTFSVKGIKVAPIICYDIRIPELSRTLALQHGVDLILHSGAYARDESFFSWHDFVVTRALESQIFFLSLNRAGENFGNSTFCPPWTDENTPRVSFPQTDEHFASIELDTATLDQVRENYTFRKDLLQDYAGLQHQEPELLNQ</sequence>
<protein>
    <submittedName>
        <fullName evidence="2">Carbon-nitrogen hydrolase family protein</fullName>
    </submittedName>
</protein>
<keyword evidence="3" id="KW-1185">Reference proteome</keyword>
<comment type="caution">
    <text evidence="2">The sequence shown here is derived from an EMBL/GenBank/DDBJ whole genome shotgun (WGS) entry which is preliminary data.</text>
</comment>
<organism evidence="2 3">
    <name type="scientific">Pseudovibrio ascidiaceicola</name>
    <dbReference type="NCBI Taxonomy" id="285279"/>
    <lineage>
        <taxon>Bacteria</taxon>
        <taxon>Pseudomonadati</taxon>
        <taxon>Pseudomonadota</taxon>
        <taxon>Alphaproteobacteria</taxon>
        <taxon>Hyphomicrobiales</taxon>
        <taxon>Stappiaceae</taxon>
        <taxon>Pseudovibrio</taxon>
    </lineage>
</organism>
<dbReference type="PROSITE" id="PS50263">
    <property type="entry name" value="CN_HYDROLASE"/>
    <property type="match status" value="1"/>
</dbReference>
<dbReference type="Gene3D" id="3.60.110.10">
    <property type="entry name" value="Carbon-nitrogen hydrolase"/>
    <property type="match status" value="1"/>
</dbReference>
<accession>A0A1I4FZA7</accession>
<feature type="domain" description="CN hydrolase" evidence="1">
    <location>
        <begin position="4"/>
        <end position="255"/>
    </location>
</feature>
<evidence type="ECO:0000259" key="1">
    <source>
        <dbReference type="PROSITE" id="PS50263"/>
    </source>
</evidence>
<name>A0A1I4FZA7_9HYPH</name>
<dbReference type="SUPFAM" id="SSF56317">
    <property type="entry name" value="Carbon-nitrogen hydrolase"/>
    <property type="match status" value="1"/>
</dbReference>
<evidence type="ECO:0000313" key="2">
    <source>
        <dbReference type="EMBL" id="SFL22146.1"/>
    </source>
</evidence>
<proteinExistence type="predicted"/>
<dbReference type="PANTHER" id="PTHR23088:SF27">
    <property type="entry name" value="DEAMINATED GLUTATHIONE AMIDASE"/>
    <property type="match status" value="1"/>
</dbReference>
<dbReference type="InterPro" id="IPR003010">
    <property type="entry name" value="C-N_Hydrolase"/>
</dbReference>
<dbReference type="GO" id="GO:0016787">
    <property type="term" value="F:hydrolase activity"/>
    <property type="evidence" value="ECO:0007669"/>
    <property type="project" value="UniProtKB-KW"/>
</dbReference>
<dbReference type="Pfam" id="PF00795">
    <property type="entry name" value="CN_hydrolase"/>
    <property type="match status" value="1"/>
</dbReference>
<dbReference type="Proteomes" id="UP000199598">
    <property type="component" value="Unassembled WGS sequence"/>
</dbReference>
<dbReference type="InterPro" id="IPR036526">
    <property type="entry name" value="C-N_Hydrolase_sf"/>
</dbReference>
<dbReference type="RefSeq" id="WP_093524229.1">
    <property type="nucleotide sequence ID" value="NZ_FOSK01000023.1"/>
</dbReference>
<dbReference type="PANTHER" id="PTHR23088">
    <property type="entry name" value="NITRILASE-RELATED"/>
    <property type="match status" value="1"/>
</dbReference>